<accession>A0ABQ4R2W3</accession>
<keyword evidence="3" id="KW-1185">Reference proteome</keyword>
<comment type="caution">
    <text evidence="2">The sequence shown here is derived from an EMBL/GenBank/DDBJ whole genome shotgun (WGS) entry which is preliminary data.</text>
</comment>
<feature type="region of interest" description="Disordered" evidence="1">
    <location>
        <begin position="35"/>
        <end position="58"/>
    </location>
</feature>
<dbReference type="EMBL" id="BPQH01000012">
    <property type="protein sequence ID" value="GJD51171.1"/>
    <property type="molecule type" value="Genomic_DNA"/>
</dbReference>
<reference evidence="2" key="1">
    <citation type="journal article" date="2021" name="Front. Microbiol.">
        <title>Comprehensive Comparative Genomics and Phenotyping of Methylobacterium Species.</title>
        <authorList>
            <person name="Alessa O."/>
            <person name="Ogura Y."/>
            <person name="Fujitani Y."/>
            <person name="Takami H."/>
            <person name="Hayashi T."/>
            <person name="Sahin N."/>
            <person name="Tani A."/>
        </authorList>
    </citation>
    <scope>NUCLEOTIDE SEQUENCE</scope>
    <source>
        <strain evidence="2">KCTC 52305</strain>
    </source>
</reference>
<gene>
    <name evidence="2" type="ORF">OPKNFCMD_3923</name>
</gene>
<evidence type="ECO:0000313" key="2">
    <source>
        <dbReference type="EMBL" id="GJD51171.1"/>
    </source>
</evidence>
<reference evidence="2" key="2">
    <citation type="submission" date="2021-08" db="EMBL/GenBank/DDBJ databases">
        <authorList>
            <person name="Tani A."/>
            <person name="Ola A."/>
            <person name="Ogura Y."/>
            <person name="Katsura K."/>
            <person name="Hayashi T."/>
        </authorList>
    </citation>
    <scope>NUCLEOTIDE SEQUENCE</scope>
    <source>
        <strain evidence="2">KCTC 52305</strain>
    </source>
</reference>
<dbReference type="RefSeq" id="WP_203236278.1">
    <property type="nucleotide sequence ID" value="NZ_BPQH01000012.1"/>
</dbReference>
<evidence type="ECO:0000256" key="1">
    <source>
        <dbReference type="SAM" id="MobiDB-lite"/>
    </source>
</evidence>
<evidence type="ECO:0000313" key="3">
    <source>
        <dbReference type="Proteomes" id="UP001055167"/>
    </source>
</evidence>
<sequence>MAKNSGEGSRVGPVKERVQIRNPVTGHYVKLDTTTGRILEQKKSPGPYKGVRDLTNKS</sequence>
<protein>
    <submittedName>
        <fullName evidence="2">Uncharacterized protein</fullName>
    </submittedName>
</protein>
<organism evidence="2 3">
    <name type="scientific">Methylobacterium crusticola</name>
    <dbReference type="NCBI Taxonomy" id="1697972"/>
    <lineage>
        <taxon>Bacteria</taxon>
        <taxon>Pseudomonadati</taxon>
        <taxon>Pseudomonadota</taxon>
        <taxon>Alphaproteobacteria</taxon>
        <taxon>Hyphomicrobiales</taxon>
        <taxon>Methylobacteriaceae</taxon>
        <taxon>Methylobacterium</taxon>
    </lineage>
</organism>
<name>A0ABQ4R2W3_9HYPH</name>
<proteinExistence type="predicted"/>
<dbReference type="Proteomes" id="UP001055167">
    <property type="component" value="Unassembled WGS sequence"/>
</dbReference>